<comment type="caution">
    <text evidence="2">The sequence shown here is derived from an EMBL/GenBank/DDBJ whole genome shotgun (WGS) entry which is preliminary data.</text>
</comment>
<keyword evidence="3" id="KW-1185">Reference proteome</keyword>
<dbReference type="RefSeq" id="WP_183995493.1">
    <property type="nucleotide sequence ID" value="NZ_BMHW01000005.1"/>
</dbReference>
<evidence type="ECO:0000313" key="3">
    <source>
        <dbReference type="Proteomes" id="UP000547879"/>
    </source>
</evidence>
<protein>
    <submittedName>
        <fullName evidence="2">Uncharacterized protein</fullName>
    </submittedName>
</protein>
<feature type="compositionally biased region" description="Low complexity" evidence="1">
    <location>
        <begin position="1"/>
        <end position="15"/>
    </location>
</feature>
<feature type="region of interest" description="Disordered" evidence="1">
    <location>
        <begin position="1"/>
        <end position="27"/>
    </location>
</feature>
<reference evidence="2 3" key="1">
    <citation type="submission" date="2020-08" db="EMBL/GenBank/DDBJ databases">
        <title>Genomic Encyclopedia of Type Strains, Phase IV (KMG-IV): sequencing the most valuable type-strain genomes for metagenomic binning, comparative biology and taxonomic classification.</title>
        <authorList>
            <person name="Goeker M."/>
        </authorList>
    </citation>
    <scope>NUCLEOTIDE SEQUENCE [LARGE SCALE GENOMIC DNA]</scope>
    <source>
        <strain evidence="2 3">DSM 100734</strain>
    </source>
</reference>
<organism evidence="2 3">
    <name type="scientific">Rhizobium wenxiniae</name>
    <dbReference type="NCBI Taxonomy" id="1737357"/>
    <lineage>
        <taxon>Bacteria</taxon>
        <taxon>Pseudomonadati</taxon>
        <taxon>Pseudomonadota</taxon>
        <taxon>Alphaproteobacteria</taxon>
        <taxon>Hyphomicrobiales</taxon>
        <taxon>Rhizobiaceae</taxon>
        <taxon>Rhizobium/Agrobacterium group</taxon>
        <taxon>Rhizobium</taxon>
    </lineage>
</organism>
<dbReference type="Proteomes" id="UP000547879">
    <property type="component" value="Unassembled WGS sequence"/>
</dbReference>
<sequence>MAMAATPEATPAAKATRQDLEPSPALGIVEREPKRFERRKLRILITDGVDAKLLKALTSAALKGKAWASLSH</sequence>
<accession>A0A7W9Y9Z8</accession>
<evidence type="ECO:0000256" key="1">
    <source>
        <dbReference type="SAM" id="MobiDB-lite"/>
    </source>
</evidence>
<proteinExistence type="predicted"/>
<gene>
    <name evidence="2" type="ORF">HNQ72_004605</name>
</gene>
<dbReference type="EMBL" id="JACHEG010000006">
    <property type="protein sequence ID" value="MBB6164760.1"/>
    <property type="molecule type" value="Genomic_DNA"/>
</dbReference>
<evidence type="ECO:0000313" key="2">
    <source>
        <dbReference type="EMBL" id="MBB6164760.1"/>
    </source>
</evidence>
<name>A0A7W9Y9Z8_9HYPH</name>
<dbReference type="AlphaFoldDB" id="A0A7W9Y9Z8"/>